<name>A0A8J5PGV4_FUSOX</name>
<accession>A0A8J5PGV4</accession>
<dbReference type="Proteomes" id="UP000693942">
    <property type="component" value="Unassembled WGS sequence"/>
</dbReference>
<sequence length="100" mass="11432">MVEFKPQKLDDDKDDKFFSDARSGAVPIPIEGSRQMVYWKGCSVKVFNKGEEHLEPILRIEKSDGQVYLEKVARLDIDIETASIAFERVREVTPTSTQLD</sequence>
<comment type="caution">
    <text evidence="1">The sequence shown here is derived from an EMBL/GenBank/DDBJ whole genome shotgun (WGS) entry which is preliminary data.</text>
</comment>
<dbReference type="EMBL" id="JAELUR010000015">
    <property type="protein sequence ID" value="KAG7423599.1"/>
    <property type="molecule type" value="Genomic_DNA"/>
</dbReference>
<gene>
    <name evidence="1" type="ORF">Forpi1262_v015388</name>
</gene>
<evidence type="ECO:0000313" key="1">
    <source>
        <dbReference type="EMBL" id="KAG7423599.1"/>
    </source>
</evidence>
<organism evidence="1 2">
    <name type="scientific">Fusarium oxysporum f. sp. raphani</name>
    <dbReference type="NCBI Taxonomy" id="96318"/>
    <lineage>
        <taxon>Eukaryota</taxon>
        <taxon>Fungi</taxon>
        <taxon>Dikarya</taxon>
        <taxon>Ascomycota</taxon>
        <taxon>Pezizomycotina</taxon>
        <taxon>Sordariomycetes</taxon>
        <taxon>Hypocreomycetidae</taxon>
        <taxon>Hypocreales</taxon>
        <taxon>Nectriaceae</taxon>
        <taxon>Fusarium</taxon>
        <taxon>Fusarium oxysporum species complex</taxon>
    </lineage>
</organism>
<proteinExistence type="predicted"/>
<evidence type="ECO:0000313" key="2">
    <source>
        <dbReference type="Proteomes" id="UP000693942"/>
    </source>
</evidence>
<reference evidence="1" key="1">
    <citation type="submission" date="2021-04" db="EMBL/GenBank/DDBJ databases">
        <title>First draft genome resource for Brassicaceae pathogens Fusarium oxysporum f. sp. raphani and Fusarium oxysporum f. sp. rapae.</title>
        <authorList>
            <person name="Asai S."/>
        </authorList>
    </citation>
    <scope>NUCLEOTIDE SEQUENCE</scope>
    <source>
        <strain evidence="1">Tf1262</strain>
    </source>
</reference>
<dbReference type="AlphaFoldDB" id="A0A8J5PGV4"/>
<protein>
    <submittedName>
        <fullName evidence="1">Uncharacterized protein</fullName>
    </submittedName>
</protein>